<protein>
    <submittedName>
        <fullName evidence="2">Uncharacterized protein</fullName>
    </submittedName>
</protein>
<organism evidence="2">
    <name type="scientific">Clostridium tertium</name>
    <dbReference type="NCBI Taxonomy" id="1559"/>
    <lineage>
        <taxon>Bacteria</taxon>
        <taxon>Bacillati</taxon>
        <taxon>Bacillota</taxon>
        <taxon>Clostridia</taxon>
        <taxon>Eubacteriales</taxon>
        <taxon>Clostridiaceae</taxon>
        <taxon>Clostridium</taxon>
    </lineage>
</organism>
<proteinExistence type="predicted"/>
<name>A0A6N3FQ13_9CLOT</name>
<dbReference type="AlphaFoldDB" id="A0A6N3FQ13"/>
<evidence type="ECO:0000256" key="1">
    <source>
        <dbReference type="SAM" id="Phobius"/>
    </source>
</evidence>
<sequence length="150" mass="17487">MLESIKSDFIRFAGMEIMGKIILGLSFFILGIKIIKDMNYNIEILSNSKFRKKEIISRVVYYLIYFINTVVITLGVYNIKVLNINIFWIFTIALIYLVLRIWSKVSLNDKKEILGIYKDGELIECVPIKDGFADLKKTLPIGEYIIKEYD</sequence>
<feature type="transmembrane region" description="Helical" evidence="1">
    <location>
        <begin position="12"/>
        <end position="32"/>
    </location>
</feature>
<gene>
    <name evidence="2" type="ORF">CTLFYP3_02786</name>
</gene>
<keyword evidence="1" id="KW-0812">Transmembrane</keyword>
<dbReference type="EMBL" id="CACRTO010000041">
    <property type="protein sequence ID" value="VYU54114.1"/>
    <property type="molecule type" value="Genomic_DNA"/>
</dbReference>
<evidence type="ECO:0000313" key="2">
    <source>
        <dbReference type="EMBL" id="VYU54114.1"/>
    </source>
</evidence>
<feature type="transmembrane region" description="Helical" evidence="1">
    <location>
        <begin position="59"/>
        <end position="79"/>
    </location>
</feature>
<accession>A0A6N3FQ13</accession>
<feature type="transmembrane region" description="Helical" evidence="1">
    <location>
        <begin position="85"/>
        <end position="102"/>
    </location>
</feature>
<dbReference type="RefSeq" id="WP_156627233.1">
    <property type="nucleotide sequence ID" value="NZ_CACRTO010000041.1"/>
</dbReference>
<reference evidence="2" key="1">
    <citation type="submission" date="2019-11" db="EMBL/GenBank/DDBJ databases">
        <authorList>
            <person name="Feng L."/>
        </authorList>
    </citation>
    <scope>NUCLEOTIDE SEQUENCE</scope>
    <source>
        <strain evidence="2">CTertiumLFYP3</strain>
    </source>
</reference>
<keyword evidence="1" id="KW-0472">Membrane</keyword>
<keyword evidence="1" id="KW-1133">Transmembrane helix</keyword>